<dbReference type="InterPro" id="IPR012674">
    <property type="entry name" value="Calycin"/>
</dbReference>
<name>A0A0K8SPB7_LYGHE</name>
<dbReference type="SUPFAM" id="SSF50814">
    <property type="entry name" value="Lipocalins"/>
    <property type="match status" value="1"/>
</dbReference>
<dbReference type="PRINTS" id="PR01273">
    <property type="entry name" value="INVTBRTCOLOR"/>
</dbReference>
<dbReference type="GO" id="GO:0005737">
    <property type="term" value="C:cytoplasm"/>
    <property type="evidence" value="ECO:0007669"/>
    <property type="project" value="TreeGrafter"/>
</dbReference>
<reference evidence="5" key="1">
    <citation type="submission" date="2014-09" db="EMBL/GenBank/DDBJ databases">
        <authorList>
            <person name="Magalhaes I.L.F."/>
            <person name="Oliveira U."/>
            <person name="Santos F.R."/>
            <person name="Vidigal T.H.D.A."/>
            <person name="Brescovit A.D."/>
            <person name="Santos A.J."/>
        </authorList>
    </citation>
    <scope>NUCLEOTIDE SEQUENCE</scope>
</reference>
<sequence length="207" mass="23548">RQKYCDCSSERIMTVSGCQLIFVFVCATVVVQAQRPAFGRCPTVSPKEDFDVNQFVGDWTEIERSFYFFESSLSCTRLNFTLFDNDTMKAEVTYRTPWRGQTSLSRYQVKDVSTKPGELNMVLDGTLPSVIARMAPGSGKYIVLDTDYTDYALIYSCTDLRLVHADFIWVLGRGNDISVDARTVVYSTLDKSKINRDRLLLTNNKDC</sequence>
<dbReference type="InterPro" id="IPR022271">
    <property type="entry name" value="Lipocalin_ApoD"/>
</dbReference>
<dbReference type="GO" id="GO:0000302">
    <property type="term" value="P:response to reactive oxygen species"/>
    <property type="evidence" value="ECO:0007669"/>
    <property type="project" value="TreeGrafter"/>
</dbReference>
<dbReference type="InterPro" id="IPR000566">
    <property type="entry name" value="Lipocln_cytosolic_FA-bd_dom"/>
</dbReference>
<evidence type="ECO:0000313" key="5">
    <source>
        <dbReference type="EMBL" id="JAG55192.1"/>
    </source>
</evidence>
<dbReference type="InterPro" id="IPR003057">
    <property type="entry name" value="Invtbrt_color"/>
</dbReference>
<keyword evidence="3" id="KW-0472">Membrane</keyword>
<dbReference type="Gene3D" id="2.40.128.20">
    <property type="match status" value="1"/>
</dbReference>
<comment type="similarity">
    <text evidence="1">Belongs to the calycin superfamily. Lipocalin family.</text>
</comment>
<evidence type="ECO:0000256" key="2">
    <source>
        <dbReference type="ARBA" id="ARBA00023157"/>
    </source>
</evidence>
<feature type="non-terminal residue" evidence="5">
    <location>
        <position position="1"/>
    </location>
</feature>
<feature type="transmembrane region" description="Helical" evidence="3">
    <location>
        <begin position="12"/>
        <end position="31"/>
    </location>
</feature>
<keyword evidence="3" id="KW-1133">Transmembrane helix</keyword>
<accession>A0A0K8SPB7</accession>
<proteinExistence type="inferred from homology"/>
<evidence type="ECO:0000256" key="3">
    <source>
        <dbReference type="SAM" id="Phobius"/>
    </source>
</evidence>
<keyword evidence="2" id="KW-1015">Disulfide bond</keyword>
<organism evidence="5">
    <name type="scientific">Lygus hesperus</name>
    <name type="common">Western plant bug</name>
    <dbReference type="NCBI Taxonomy" id="30085"/>
    <lineage>
        <taxon>Eukaryota</taxon>
        <taxon>Metazoa</taxon>
        <taxon>Ecdysozoa</taxon>
        <taxon>Arthropoda</taxon>
        <taxon>Hexapoda</taxon>
        <taxon>Insecta</taxon>
        <taxon>Pterygota</taxon>
        <taxon>Neoptera</taxon>
        <taxon>Paraneoptera</taxon>
        <taxon>Hemiptera</taxon>
        <taxon>Heteroptera</taxon>
        <taxon>Panheteroptera</taxon>
        <taxon>Cimicomorpha</taxon>
        <taxon>Miridae</taxon>
        <taxon>Mirini</taxon>
        <taxon>Lygus</taxon>
    </lineage>
</organism>
<evidence type="ECO:0000256" key="1">
    <source>
        <dbReference type="ARBA" id="ARBA00006889"/>
    </source>
</evidence>
<dbReference type="EMBL" id="GBRD01010632">
    <property type="protein sequence ID" value="JAG55192.1"/>
    <property type="molecule type" value="Transcribed_RNA"/>
</dbReference>
<dbReference type="GO" id="GO:0006629">
    <property type="term" value="P:lipid metabolic process"/>
    <property type="evidence" value="ECO:0007669"/>
    <property type="project" value="TreeGrafter"/>
</dbReference>
<feature type="domain" description="Lipocalin/cytosolic fatty-acid binding" evidence="4">
    <location>
        <begin position="57"/>
        <end position="200"/>
    </location>
</feature>
<dbReference type="PANTHER" id="PTHR10612:SF41">
    <property type="entry name" value="GLIAL LAZARILLO, ISOFORM A"/>
    <property type="match status" value="1"/>
</dbReference>
<keyword evidence="3" id="KW-0812">Transmembrane</keyword>
<evidence type="ECO:0000259" key="4">
    <source>
        <dbReference type="Pfam" id="PF00061"/>
    </source>
</evidence>
<dbReference type="Pfam" id="PF00061">
    <property type="entry name" value="Lipocalin"/>
    <property type="match status" value="1"/>
</dbReference>
<dbReference type="GO" id="GO:0031409">
    <property type="term" value="F:pigment binding"/>
    <property type="evidence" value="ECO:0007669"/>
    <property type="project" value="InterPro"/>
</dbReference>
<dbReference type="AlphaFoldDB" id="A0A0K8SPB7"/>
<dbReference type="PANTHER" id="PTHR10612">
    <property type="entry name" value="APOLIPOPROTEIN D"/>
    <property type="match status" value="1"/>
</dbReference>
<protein>
    <recommendedName>
        <fullName evidence="4">Lipocalin/cytosolic fatty-acid binding domain-containing protein</fullName>
    </recommendedName>
</protein>
<dbReference type="PIRSF" id="PIRSF036893">
    <property type="entry name" value="Lipocalin_ApoD"/>
    <property type="match status" value="1"/>
</dbReference>